<proteinExistence type="inferred from homology"/>
<keyword evidence="7" id="KW-0732">Signal</keyword>
<name>A0ABT4DY20_9BACL</name>
<keyword evidence="3 6" id="KW-0812">Transmembrane</keyword>
<organism evidence="8 9">
    <name type="scientific">Paenibacillus apiarius</name>
    <dbReference type="NCBI Taxonomy" id="46240"/>
    <lineage>
        <taxon>Bacteria</taxon>
        <taxon>Bacillati</taxon>
        <taxon>Bacillota</taxon>
        <taxon>Bacilli</taxon>
        <taxon>Bacillales</taxon>
        <taxon>Paenibacillaceae</taxon>
        <taxon>Paenibacillus</taxon>
    </lineage>
</organism>
<feature type="transmembrane region" description="Helical" evidence="6">
    <location>
        <begin position="367"/>
        <end position="389"/>
    </location>
</feature>
<feature type="transmembrane region" description="Helical" evidence="6">
    <location>
        <begin position="441"/>
        <end position="459"/>
    </location>
</feature>
<feature type="chain" id="PRO_5047372677" evidence="7">
    <location>
        <begin position="30"/>
        <end position="592"/>
    </location>
</feature>
<evidence type="ECO:0000256" key="2">
    <source>
        <dbReference type="ARBA" id="ARBA00008333"/>
    </source>
</evidence>
<keyword evidence="4 6" id="KW-1133">Transmembrane helix</keyword>
<dbReference type="PANTHER" id="PTHR31632:SF2">
    <property type="entry name" value="PLASMA MEMBRANE IRON PERMEASE"/>
    <property type="match status" value="1"/>
</dbReference>
<evidence type="ECO:0000256" key="4">
    <source>
        <dbReference type="ARBA" id="ARBA00022989"/>
    </source>
</evidence>
<protein>
    <submittedName>
        <fullName evidence="8">FTR1 family iron permease</fullName>
    </submittedName>
</protein>
<evidence type="ECO:0000313" key="9">
    <source>
        <dbReference type="Proteomes" id="UP001207626"/>
    </source>
</evidence>
<feature type="transmembrane region" description="Helical" evidence="6">
    <location>
        <begin position="479"/>
        <end position="499"/>
    </location>
</feature>
<gene>
    <name evidence="8" type="ORF">M5X09_21740</name>
</gene>
<evidence type="ECO:0000256" key="1">
    <source>
        <dbReference type="ARBA" id="ARBA00004141"/>
    </source>
</evidence>
<keyword evidence="9" id="KW-1185">Reference proteome</keyword>
<feature type="transmembrane region" description="Helical" evidence="6">
    <location>
        <begin position="511"/>
        <end position="528"/>
    </location>
</feature>
<dbReference type="EMBL" id="JAMDLW010000032">
    <property type="protein sequence ID" value="MCY9522244.1"/>
    <property type="molecule type" value="Genomic_DNA"/>
</dbReference>
<feature type="transmembrane region" description="Helical" evidence="6">
    <location>
        <begin position="563"/>
        <end position="582"/>
    </location>
</feature>
<accession>A0ABT4DY20</accession>
<feature type="signal peptide" evidence="7">
    <location>
        <begin position="1"/>
        <end position="29"/>
    </location>
</feature>
<dbReference type="Proteomes" id="UP001207626">
    <property type="component" value="Unassembled WGS sequence"/>
</dbReference>
<comment type="subcellular location">
    <subcellularLocation>
        <location evidence="1">Membrane</location>
        <topology evidence="1">Multi-pass membrane protein</topology>
    </subcellularLocation>
</comment>
<evidence type="ECO:0000256" key="7">
    <source>
        <dbReference type="SAM" id="SignalP"/>
    </source>
</evidence>
<feature type="transmembrane region" description="Helical" evidence="6">
    <location>
        <begin position="401"/>
        <end position="421"/>
    </location>
</feature>
<evidence type="ECO:0000256" key="6">
    <source>
        <dbReference type="SAM" id="Phobius"/>
    </source>
</evidence>
<sequence length="592" mass="63517">MRCANSGIIRKLIALLIVCMLLVPAEWSAAEGADSPIDQLLPLVGGALVEAGQQNWELASKELEQFGQLWNGVKSASELTSAIDSELAAAADAVQQKDQKQAKDSLSVLAKKVNEYVDSTQEQQAKPSGKDVAEMLLGMVKKTHDSLKQGAIEQAQKDYRTIVNDWKKIENPIRNDNFTVYSQLETKMTLIRVALQAEPPKAEQADSELTQLTSVLKDYTAGKLDGASDSTSGSHRLTDAIVLLKQADQAVTAGDTDLASQHIQAFITIWPSVEGEVSISSATVYTDTENQMSEAQGYLLSSPPNLEKAQEVIGKMQLALEPIASTSSYTAWDAAVILLREGLEAILVLAALLAYVKRTDNKTARNYIWAGSGAGLLLSGVLAIVLTYAISQAASGSARELIEGITGLVAVVMMLTIGNWLHSKSNMASWNAYISKQVDGALARGSLWSLFTVAGLAILREGAETAIFYIGMAPSIEPLQLAIGIGGALLALVVLGFAIIHFSAKLPIRPFFMAATVLIYYLVIRFLGESIHALQVAGKLSAHNQAGLPSIGWLGAYPTWETFVPQLGALLLIMFMLLRGSLGKGKQQKSMS</sequence>
<keyword evidence="5 6" id="KW-0472">Membrane</keyword>
<dbReference type="PANTHER" id="PTHR31632">
    <property type="entry name" value="IRON TRANSPORTER FTH1"/>
    <property type="match status" value="1"/>
</dbReference>
<dbReference type="InterPro" id="IPR004923">
    <property type="entry name" value="FTR1/Fip1/EfeU"/>
</dbReference>
<evidence type="ECO:0000256" key="3">
    <source>
        <dbReference type="ARBA" id="ARBA00022692"/>
    </source>
</evidence>
<comment type="caution">
    <text evidence="8">The sequence shown here is derived from an EMBL/GenBank/DDBJ whole genome shotgun (WGS) entry which is preliminary data.</text>
</comment>
<evidence type="ECO:0000313" key="8">
    <source>
        <dbReference type="EMBL" id="MCY9522244.1"/>
    </source>
</evidence>
<reference evidence="8 9" key="1">
    <citation type="submission" date="2022-05" db="EMBL/GenBank/DDBJ databases">
        <title>Genome Sequencing of Bee-Associated Microbes.</title>
        <authorList>
            <person name="Dunlap C."/>
        </authorList>
    </citation>
    <scope>NUCLEOTIDE SEQUENCE [LARGE SCALE GENOMIC DNA]</scope>
    <source>
        <strain evidence="8 9">NRRL NRS-1438</strain>
    </source>
</reference>
<comment type="similarity">
    <text evidence="2">Belongs to the oxidase-dependent Fe transporter (OFeT) (TC 9.A.10.1) family.</text>
</comment>
<evidence type="ECO:0000256" key="5">
    <source>
        <dbReference type="ARBA" id="ARBA00023136"/>
    </source>
</evidence>
<dbReference type="RefSeq" id="WP_087434539.1">
    <property type="nucleotide sequence ID" value="NZ_JAMDLV010000070.1"/>
</dbReference>
<feature type="transmembrane region" description="Helical" evidence="6">
    <location>
        <begin position="334"/>
        <end position="355"/>
    </location>
</feature>
<dbReference type="Pfam" id="PF03239">
    <property type="entry name" value="FTR1"/>
    <property type="match status" value="1"/>
</dbReference>